<dbReference type="KEGG" id="ccar:122140344"/>
<protein>
    <submittedName>
        <fullName evidence="1">Uncharacterized protein LOC122140344</fullName>
    </submittedName>
</protein>
<dbReference type="Pfam" id="PF05380">
    <property type="entry name" value="Peptidase_A17"/>
    <property type="match status" value="1"/>
</dbReference>
<evidence type="ECO:0000313" key="1">
    <source>
        <dbReference type="RefSeq" id="XP_042599456.1"/>
    </source>
</evidence>
<accession>A0A9Q9XE65</accession>
<gene>
    <name evidence="1" type="primary">LOC122140344</name>
</gene>
<dbReference type="PANTHER" id="PTHR47331:SF5">
    <property type="entry name" value="RIBONUCLEASE H"/>
    <property type="match status" value="1"/>
</dbReference>
<sequence length="350" mass="39833">MCDIQKMFHQFHVVEADRNFLRFLWWKQGDLNSQPSEFRMKVHLFGAASSPGCANYGMKHLAKENRDIYTQGSRFVMRDFYVDDGLASVENTEDAIQLAGEARELCAMGGLRLHKFVSNDRKVLESIPPSERATNVKDMDLAFDDLPLERALGIQWDVECVRFRLNVSLKEQPTTRRGILSTVASLYDPLGFVAPVVLKAKIILQEMCRRGTGWDDPLTDELRPKWEQWRSDLAHLDNFTISRTYSPAGFGRVSKTELHHFSDASMKGYGQCSYLRLQNEEGDIHCALVVGKSRVSPTKVTTIPRLELTAAVVSVKISNMLKEELGCINSEEFFWTDSKVVLGYIRNEAR</sequence>
<dbReference type="InterPro" id="IPR008042">
    <property type="entry name" value="Retrotrans_Pao"/>
</dbReference>
<reference evidence="1" key="1">
    <citation type="submission" date="2025-08" db="UniProtKB">
        <authorList>
            <consortium name="RefSeq"/>
        </authorList>
    </citation>
    <scope>IDENTIFICATION</scope>
    <source>
        <tissue evidence="1">Muscle</tissue>
    </source>
</reference>
<dbReference type="Proteomes" id="UP001155660">
    <property type="component" value="Chromosome A4"/>
</dbReference>
<dbReference type="OrthoDB" id="10051210at2759"/>
<dbReference type="RefSeq" id="XP_042599456.1">
    <property type="nucleotide sequence ID" value="XM_042743522.1"/>
</dbReference>
<dbReference type="AlphaFoldDB" id="A0A9Q9XE65"/>
<name>A0A9Q9XE65_CYPCA</name>
<dbReference type="PANTHER" id="PTHR47331">
    <property type="entry name" value="PHD-TYPE DOMAIN-CONTAINING PROTEIN"/>
    <property type="match status" value="1"/>
</dbReference>
<organism evidence="1">
    <name type="scientific">Cyprinus carpio</name>
    <name type="common">Common carp</name>
    <dbReference type="NCBI Taxonomy" id="7962"/>
    <lineage>
        <taxon>Eukaryota</taxon>
        <taxon>Metazoa</taxon>
        <taxon>Chordata</taxon>
        <taxon>Craniata</taxon>
        <taxon>Vertebrata</taxon>
        <taxon>Euteleostomi</taxon>
        <taxon>Actinopterygii</taxon>
        <taxon>Neopterygii</taxon>
        <taxon>Teleostei</taxon>
        <taxon>Ostariophysi</taxon>
        <taxon>Cypriniformes</taxon>
        <taxon>Cyprinidae</taxon>
        <taxon>Cyprininae</taxon>
        <taxon>Cyprinus</taxon>
    </lineage>
</organism>
<proteinExistence type="predicted"/>
<dbReference type="GeneID" id="122140344"/>